<dbReference type="Proteomes" id="UP000233440">
    <property type="component" value="Unassembled WGS sequence"/>
</dbReference>
<dbReference type="EMBL" id="PIQO01000026">
    <property type="protein sequence ID" value="PKR82900.1"/>
    <property type="molecule type" value="Genomic_DNA"/>
</dbReference>
<name>A0A2N3LCF9_9BACI</name>
<organism evidence="1 3">
    <name type="scientific">Heyndrickxia camelliae</name>
    <dbReference type="NCBI Taxonomy" id="1707093"/>
    <lineage>
        <taxon>Bacteria</taxon>
        <taxon>Bacillati</taxon>
        <taxon>Bacillota</taxon>
        <taxon>Bacilli</taxon>
        <taxon>Bacillales</taxon>
        <taxon>Bacillaceae</taxon>
        <taxon>Heyndrickxia</taxon>
    </lineage>
</organism>
<accession>A0A2N3LCF9</accession>
<dbReference type="EMBL" id="PIQO01000075">
    <property type="protein sequence ID" value="PKR82350.1"/>
    <property type="molecule type" value="Genomic_DNA"/>
</dbReference>
<gene>
    <name evidence="2" type="ORF">CWO92_22175</name>
    <name evidence="1" type="ORF">CWO92_24975</name>
</gene>
<dbReference type="AlphaFoldDB" id="A0A2N3LCF9"/>
<evidence type="ECO:0000313" key="1">
    <source>
        <dbReference type="EMBL" id="PKR82350.1"/>
    </source>
</evidence>
<evidence type="ECO:0000313" key="3">
    <source>
        <dbReference type="Proteomes" id="UP000233440"/>
    </source>
</evidence>
<proteinExistence type="predicted"/>
<evidence type="ECO:0000313" key="2">
    <source>
        <dbReference type="EMBL" id="PKR82900.1"/>
    </source>
</evidence>
<protein>
    <submittedName>
        <fullName evidence="1">Uncharacterized protein</fullName>
    </submittedName>
</protein>
<keyword evidence="3" id="KW-1185">Reference proteome</keyword>
<sequence length="106" mass="12638">MRFKSVNIEECEICGDKEVIGIREGVTEDIGIGSYHGTKEFCDKCFEENTYTNNLGFTFLKFNKRLFCYKPFNYLDFGFREVVSEMDIDRAFNPDRYNFEKWLSNY</sequence>
<dbReference type="OrthoDB" id="9912581at2"/>
<comment type="caution">
    <text evidence="1">The sequence shown here is derived from an EMBL/GenBank/DDBJ whole genome shotgun (WGS) entry which is preliminary data.</text>
</comment>
<dbReference type="RefSeq" id="WP_101356388.1">
    <property type="nucleotide sequence ID" value="NZ_PIQO01000026.1"/>
</dbReference>
<reference evidence="1 3" key="1">
    <citation type="submission" date="2017-11" db="EMBL/GenBank/DDBJ databases">
        <title>Bacillus camelliae sp. nov., isolated from pu'er tea.</title>
        <authorList>
            <person name="Niu L."/>
        </authorList>
    </citation>
    <scope>NUCLEOTIDE SEQUENCE [LARGE SCALE GENOMIC DNA]</scope>
    <source>
        <strain evidence="1 3">7578-1</strain>
    </source>
</reference>